<dbReference type="SMART" id="SM00138">
    <property type="entry name" value="MeTrc"/>
    <property type="match status" value="1"/>
</dbReference>
<dbReference type="PRINTS" id="PR00996">
    <property type="entry name" value="CHERMTFRASE"/>
</dbReference>
<sequence>MADDYELFKEKTFKKTGINLSSYKEKQMKRRIFSLANRNGYNDFLSYFDLIDKDKDKFNEFINFLTINVSEFYRNPEQWKIVEEKLFPALLKKTSSIKIWSAACSTGEEPYTMVMILSGLMDLNKISIEATDIDDGAMAKAKEGIYNLNSLKNVPPQYKEKYFTKLGPNSFQISDKIRNRVNFKKHNLLKDPYISNCDLIVCRNVMIYFTDEAKDEIYQKFSNSLKPDGVLFVGATEQIITPANFGLKSLRTFFYGKENNTLAL</sequence>
<keyword evidence="9" id="KW-1185">Reference proteome</keyword>
<keyword evidence="3 7" id="KW-0489">Methyltransferase</keyword>
<feature type="domain" description="CheR-type methyltransferase" evidence="6">
    <location>
        <begin position="1"/>
        <end position="260"/>
    </location>
</feature>
<dbReference type="InterPro" id="IPR029063">
    <property type="entry name" value="SAM-dependent_MTases_sf"/>
</dbReference>
<organism evidence="7 9">
    <name type="scientific">Criibacterium bergeronii</name>
    <dbReference type="NCBI Taxonomy" id="1871336"/>
    <lineage>
        <taxon>Bacteria</taxon>
        <taxon>Bacillati</taxon>
        <taxon>Bacillota</taxon>
        <taxon>Clostridia</taxon>
        <taxon>Peptostreptococcales</taxon>
        <taxon>Filifactoraceae</taxon>
        <taxon>Criibacterium</taxon>
    </lineage>
</organism>
<evidence type="ECO:0000259" key="6">
    <source>
        <dbReference type="PROSITE" id="PS50123"/>
    </source>
</evidence>
<reference evidence="7 9" key="1">
    <citation type="journal article" date="2016" name="Genome Announc.">
        <title>Draft Genome Sequence of Criibacterium bergeronii gen. nov., sp. nov., Strain CCRI-22567T, Isolated from a Vaginal Sample from a Woman with Bacterial Vaginosis.</title>
        <authorList>
            <person name="Maheux A.F."/>
            <person name="Berube E."/>
            <person name="Boudreau D.K."/>
            <person name="Raymond F."/>
            <person name="Corbeil J."/>
            <person name="Roy P.H."/>
            <person name="Boissinot M."/>
            <person name="Omar R.F."/>
        </authorList>
    </citation>
    <scope>NUCLEOTIDE SEQUENCE [LARGE SCALE GENOMIC DNA]</scope>
    <source>
        <strain evidence="7 9">CCRI-22567</strain>
    </source>
</reference>
<evidence type="ECO:0000256" key="1">
    <source>
        <dbReference type="ARBA" id="ARBA00001541"/>
    </source>
</evidence>
<dbReference type="OrthoDB" id="9816309at2"/>
<dbReference type="SUPFAM" id="SSF47757">
    <property type="entry name" value="Chemotaxis receptor methyltransferase CheR, N-terminal domain"/>
    <property type="match status" value="1"/>
</dbReference>
<evidence type="ECO:0000256" key="2">
    <source>
        <dbReference type="ARBA" id="ARBA00012534"/>
    </source>
</evidence>
<dbReference type="InterPro" id="IPR036804">
    <property type="entry name" value="CheR_N_sf"/>
</dbReference>
<protein>
    <recommendedName>
        <fullName evidence="2">protein-glutamate O-methyltransferase</fullName>
        <ecNumber evidence="2">2.1.1.80</ecNumber>
    </recommendedName>
</protein>
<evidence type="ECO:0000256" key="5">
    <source>
        <dbReference type="ARBA" id="ARBA00022691"/>
    </source>
</evidence>
<dbReference type="PROSITE" id="PS50123">
    <property type="entry name" value="CHER"/>
    <property type="match status" value="1"/>
</dbReference>
<dbReference type="SUPFAM" id="SSF53335">
    <property type="entry name" value="S-adenosyl-L-methionine-dependent methyltransferases"/>
    <property type="match status" value="1"/>
</dbReference>
<dbReference type="EMBL" id="VJXW01000005">
    <property type="protein sequence ID" value="TRW27030.1"/>
    <property type="molecule type" value="Genomic_DNA"/>
</dbReference>
<dbReference type="PANTHER" id="PTHR24422">
    <property type="entry name" value="CHEMOTAXIS PROTEIN METHYLTRANSFERASE"/>
    <property type="match status" value="1"/>
</dbReference>
<reference evidence="8 10" key="3">
    <citation type="submission" date="2019-07" db="EMBL/GenBank/DDBJ databases">
        <title>Criibacterium bergeronii gen. nov., sp. nov. isolated from human clinical samples.</title>
        <authorList>
            <person name="Maheux A.F."/>
            <person name="Boudreau D.K."/>
            <person name="Berube E."/>
            <person name="Brodeur S."/>
            <person name="Bernard K.A."/>
            <person name="Abed J.Y."/>
            <person name="Ducrey E."/>
            <person name="Guay E.F."/>
            <person name="Raymond F."/>
            <person name="Corbeil J."/>
            <person name="Domingo M.-C."/>
            <person name="Roy P.H."/>
            <person name="Boissinot M."/>
            <person name="Tocheva E.I."/>
            <person name="Omar R.F."/>
        </authorList>
    </citation>
    <scope>NUCLEOTIDE SEQUENCE [LARGE SCALE GENOMIC DNA]</scope>
    <source>
        <strain evidence="8 10">CCRI-24246</strain>
    </source>
</reference>
<evidence type="ECO:0000256" key="3">
    <source>
        <dbReference type="ARBA" id="ARBA00022603"/>
    </source>
</evidence>
<evidence type="ECO:0000313" key="7">
    <source>
        <dbReference type="EMBL" id="RDY20940.1"/>
    </source>
</evidence>
<name>A0A371IKG3_9FIRM</name>
<dbReference type="Proteomes" id="UP000093352">
    <property type="component" value="Unassembled WGS sequence"/>
</dbReference>
<dbReference type="Proteomes" id="UP000319424">
    <property type="component" value="Unassembled WGS sequence"/>
</dbReference>
<dbReference type="Gene3D" id="3.40.50.150">
    <property type="entry name" value="Vaccinia Virus protein VP39"/>
    <property type="match status" value="1"/>
</dbReference>
<comment type="caution">
    <text evidence="7">The sequence shown here is derived from an EMBL/GenBank/DDBJ whole genome shotgun (WGS) entry which is preliminary data.</text>
</comment>
<dbReference type="InterPro" id="IPR022642">
    <property type="entry name" value="CheR_C"/>
</dbReference>
<dbReference type="InterPro" id="IPR050903">
    <property type="entry name" value="Bact_Chemotaxis_MeTrfase"/>
</dbReference>
<gene>
    <name evidence="7" type="ORF">BBG48_007360</name>
    <name evidence="8" type="ORF">FL857_04795</name>
</gene>
<keyword evidence="4 7" id="KW-0808">Transferase</keyword>
<dbReference type="STRING" id="1871336.BBG48_09585"/>
<dbReference type="RefSeq" id="WP_068913127.1">
    <property type="nucleotide sequence ID" value="NZ_MBEW02000016.1"/>
</dbReference>
<dbReference type="InterPro" id="IPR000780">
    <property type="entry name" value="CheR_MeTrfase"/>
</dbReference>
<comment type="catalytic activity">
    <reaction evidence="1">
        <text>L-glutamyl-[protein] + S-adenosyl-L-methionine = [protein]-L-glutamate 5-O-methyl ester + S-adenosyl-L-homocysteine</text>
        <dbReference type="Rhea" id="RHEA:24452"/>
        <dbReference type="Rhea" id="RHEA-COMP:10208"/>
        <dbReference type="Rhea" id="RHEA-COMP:10311"/>
        <dbReference type="ChEBI" id="CHEBI:29973"/>
        <dbReference type="ChEBI" id="CHEBI:57856"/>
        <dbReference type="ChEBI" id="CHEBI:59789"/>
        <dbReference type="ChEBI" id="CHEBI:82795"/>
        <dbReference type="EC" id="2.1.1.80"/>
    </reaction>
</comment>
<dbReference type="AlphaFoldDB" id="A0A371IKG3"/>
<dbReference type="GO" id="GO:0008983">
    <property type="term" value="F:protein-glutamate O-methyltransferase activity"/>
    <property type="evidence" value="ECO:0007669"/>
    <property type="project" value="UniProtKB-EC"/>
</dbReference>
<dbReference type="Gene3D" id="1.10.155.10">
    <property type="entry name" value="Chemotaxis receptor methyltransferase CheR, N-terminal domain"/>
    <property type="match status" value="1"/>
</dbReference>
<dbReference type="Pfam" id="PF03705">
    <property type="entry name" value="CheR_N"/>
    <property type="match status" value="1"/>
</dbReference>
<dbReference type="EMBL" id="MBEW02000016">
    <property type="protein sequence ID" value="RDY20940.1"/>
    <property type="molecule type" value="Genomic_DNA"/>
</dbReference>
<evidence type="ECO:0000313" key="10">
    <source>
        <dbReference type="Proteomes" id="UP000319424"/>
    </source>
</evidence>
<accession>A0A371IKG3</accession>
<dbReference type="GO" id="GO:0032259">
    <property type="term" value="P:methylation"/>
    <property type="evidence" value="ECO:0007669"/>
    <property type="project" value="UniProtKB-KW"/>
</dbReference>
<evidence type="ECO:0000256" key="4">
    <source>
        <dbReference type="ARBA" id="ARBA00022679"/>
    </source>
</evidence>
<dbReference type="InterPro" id="IPR022641">
    <property type="entry name" value="CheR_N"/>
</dbReference>
<evidence type="ECO:0000313" key="9">
    <source>
        <dbReference type="Proteomes" id="UP000093352"/>
    </source>
</evidence>
<reference evidence="7" key="2">
    <citation type="submission" date="2018-07" db="EMBL/GenBank/DDBJ databases">
        <authorList>
            <person name="Quirk P.G."/>
            <person name="Krulwich T.A."/>
        </authorList>
    </citation>
    <scope>NUCLEOTIDE SEQUENCE</scope>
    <source>
        <strain evidence="7">CCRI-22567</strain>
    </source>
</reference>
<proteinExistence type="predicted"/>
<dbReference type="PANTHER" id="PTHR24422:SF19">
    <property type="entry name" value="CHEMOTAXIS PROTEIN METHYLTRANSFERASE"/>
    <property type="match status" value="1"/>
</dbReference>
<dbReference type="Pfam" id="PF01739">
    <property type="entry name" value="CheR"/>
    <property type="match status" value="1"/>
</dbReference>
<dbReference type="EC" id="2.1.1.80" evidence="2"/>
<keyword evidence="5" id="KW-0949">S-adenosyl-L-methionine</keyword>
<evidence type="ECO:0000313" key="8">
    <source>
        <dbReference type="EMBL" id="TRW27030.1"/>
    </source>
</evidence>